<dbReference type="Proteomes" id="UP000886653">
    <property type="component" value="Unassembled WGS sequence"/>
</dbReference>
<feature type="transmembrane region" description="Helical" evidence="10">
    <location>
        <begin position="80"/>
        <end position="100"/>
    </location>
</feature>
<dbReference type="EMBL" id="MU167225">
    <property type="protein sequence ID" value="KAG0149773.1"/>
    <property type="molecule type" value="Genomic_DNA"/>
</dbReference>
<dbReference type="Pfam" id="PF04140">
    <property type="entry name" value="ICMT"/>
    <property type="match status" value="1"/>
</dbReference>
<proteinExistence type="inferred from homology"/>
<comment type="subcellular location">
    <subcellularLocation>
        <location evidence="10">Endoplasmic reticulum membrane</location>
        <topology evidence="10">Multi-pass membrane protein</topology>
    </subcellularLocation>
    <subcellularLocation>
        <location evidence="1">Membrane</location>
        <topology evidence="1">Multi-pass membrane protein</topology>
    </subcellularLocation>
</comment>
<reference evidence="12" key="1">
    <citation type="submission" date="2013-11" db="EMBL/GenBank/DDBJ databases">
        <title>Genome sequence of the fusiform rust pathogen reveals effectors for host alternation and coevolution with pine.</title>
        <authorList>
            <consortium name="DOE Joint Genome Institute"/>
            <person name="Smith K."/>
            <person name="Pendleton A."/>
            <person name="Kubisiak T."/>
            <person name="Anderson C."/>
            <person name="Salamov A."/>
            <person name="Aerts A."/>
            <person name="Riley R."/>
            <person name="Clum A."/>
            <person name="Lindquist E."/>
            <person name="Ence D."/>
            <person name="Campbell M."/>
            <person name="Kronenberg Z."/>
            <person name="Feau N."/>
            <person name="Dhillon B."/>
            <person name="Hamelin R."/>
            <person name="Burleigh J."/>
            <person name="Smith J."/>
            <person name="Yandell M."/>
            <person name="Nelson C."/>
            <person name="Grigoriev I."/>
            <person name="Davis J."/>
        </authorList>
    </citation>
    <scope>NUCLEOTIDE SEQUENCE</scope>
    <source>
        <strain evidence="12">G11</strain>
    </source>
</reference>
<evidence type="ECO:0000313" key="13">
    <source>
        <dbReference type="Proteomes" id="UP000886653"/>
    </source>
</evidence>
<keyword evidence="9 10" id="KW-0472">Membrane</keyword>
<keyword evidence="10" id="KW-0256">Endoplasmic reticulum</keyword>
<dbReference type="PANTHER" id="PTHR12714:SF9">
    <property type="entry name" value="PROTEIN-S-ISOPRENYLCYSTEINE O-METHYLTRANSFERASE"/>
    <property type="match status" value="1"/>
</dbReference>
<dbReference type="AlphaFoldDB" id="A0A9P6NPE1"/>
<evidence type="ECO:0000256" key="5">
    <source>
        <dbReference type="ARBA" id="ARBA00022679"/>
    </source>
</evidence>
<feature type="region of interest" description="Disordered" evidence="11">
    <location>
        <begin position="1"/>
        <end position="35"/>
    </location>
</feature>
<feature type="transmembrane region" description="Helical" evidence="10">
    <location>
        <begin position="204"/>
        <end position="229"/>
    </location>
</feature>
<dbReference type="PROSITE" id="PS51564">
    <property type="entry name" value="SAM_ICMT"/>
    <property type="match status" value="1"/>
</dbReference>
<feature type="transmembrane region" description="Helical" evidence="10">
    <location>
        <begin position="144"/>
        <end position="162"/>
    </location>
</feature>
<keyword evidence="8 10" id="KW-1133">Transmembrane helix</keyword>
<protein>
    <recommendedName>
        <fullName evidence="3 10">Protein-S-isoprenylcysteine O-methyltransferase</fullName>
        <ecNumber evidence="3 10">2.1.1.100</ecNumber>
    </recommendedName>
</protein>
<evidence type="ECO:0000256" key="3">
    <source>
        <dbReference type="ARBA" id="ARBA00012151"/>
    </source>
</evidence>
<comment type="caution">
    <text evidence="12">The sequence shown here is derived from an EMBL/GenBank/DDBJ whole genome shotgun (WGS) entry which is preliminary data.</text>
</comment>
<dbReference type="Gene3D" id="1.20.120.1630">
    <property type="match status" value="1"/>
</dbReference>
<evidence type="ECO:0000256" key="10">
    <source>
        <dbReference type="RuleBase" id="RU362022"/>
    </source>
</evidence>
<evidence type="ECO:0000256" key="1">
    <source>
        <dbReference type="ARBA" id="ARBA00004141"/>
    </source>
</evidence>
<keyword evidence="6 10" id="KW-0949">S-adenosyl-L-methionine</keyword>
<evidence type="ECO:0000256" key="9">
    <source>
        <dbReference type="ARBA" id="ARBA00023136"/>
    </source>
</evidence>
<name>A0A9P6NPE1_9BASI</name>
<evidence type="ECO:0000256" key="11">
    <source>
        <dbReference type="SAM" id="MobiDB-lite"/>
    </source>
</evidence>
<dbReference type="InterPro" id="IPR025770">
    <property type="entry name" value="PPMT_MeTrfase"/>
</dbReference>
<accession>A0A9P6NPE1</accession>
<dbReference type="OrthoDB" id="422086at2759"/>
<comment type="similarity">
    <text evidence="2 10">Belongs to the class VI-like SAM-binding methyltransferase superfamily. Isoprenylcysteine carboxyl methyltransferase family.</text>
</comment>
<feature type="compositionally biased region" description="Basic and acidic residues" evidence="11">
    <location>
        <begin position="23"/>
        <end position="33"/>
    </location>
</feature>
<evidence type="ECO:0000256" key="4">
    <source>
        <dbReference type="ARBA" id="ARBA00022603"/>
    </source>
</evidence>
<sequence length="266" mass="31271">MATGLQKFESNPPIWDDEDDSEEQKQTDDDTKPTRVRSSIPFTSFDNTIQNVSAISFVLGCFFTFNLLMLVCGSGKYSKLNVHLLLLTIFHLLEFMVTAIWNPSRVTIDAFLLNNGASYYYAQIFTIFEFLLTQHFYPPSRSHIIDLIALFVLLLGQFIRTLSMVTAAQSFSHKVSTHKRRRPDHLLVTTGVYQFLRHPSYFGFFWWSIGLQCYLRTYISLVIFSFVLWRFFSHRIQEEELHLIKFFGKAYIDYKSRTRVYIPFIR</sequence>
<keyword evidence="4 10" id="KW-0489">Methyltransferase</keyword>
<evidence type="ECO:0000256" key="6">
    <source>
        <dbReference type="ARBA" id="ARBA00022691"/>
    </source>
</evidence>
<keyword evidence="13" id="KW-1185">Reference proteome</keyword>
<evidence type="ECO:0000313" key="12">
    <source>
        <dbReference type="EMBL" id="KAG0149773.1"/>
    </source>
</evidence>
<evidence type="ECO:0000256" key="8">
    <source>
        <dbReference type="ARBA" id="ARBA00022989"/>
    </source>
</evidence>
<dbReference type="InterPro" id="IPR007269">
    <property type="entry name" value="ICMT_MeTrfase"/>
</dbReference>
<dbReference type="GO" id="GO:0005789">
    <property type="term" value="C:endoplasmic reticulum membrane"/>
    <property type="evidence" value="ECO:0007669"/>
    <property type="project" value="UniProtKB-SubCell"/>
</dbReference>
<evidence type="ECO:0000256" key="2">
    <source>
        <dbReference type="ARBA" id="ARBA00009140"/>
    </source>
</evidence>
<keyword evidence="5" id="KW-0808">Transferase</keyword>
<dbReference type="GO" id="GO:0032259">
    <property type="term" value="P:methylation"/>
    <property type="evidence" value="ECO:0007669"/>
    <property type="project" value="UniProtKB-KW"/>
</dbReference>
<feature type="transmembrane region" description="Helical" evidence="10">
    <location>
        <begin position="52"/>
        <end position="73"/>
    </location>
</feature>
<evidence type="ECO:0000256" key="7">
    <source>
        <dbReference type="ARBA" id="ARBA00022692"/>
    </source>
</evidence>
<feature type="transmembrane region" description="Helical" evidence="10">
    <location>
        <begin position="120"/>
        <end position="137"/>
    </location>
</feature>
<organism evidence="12 13">
    <name type="scientific">Cronartium quercuum f. sp. fusiforme G11</name>
    <dbReference type="NCBI Taxonomy" id="708437"/>
    <lineage>
        <taxon>Eukaryota</taxon>
        <taxon>Fungi</taxon>
        <taxon>Dikarya</taxon>
        <taxon>Basidiomycota</taxon>
        <taxon>Pucciniomycotina</taxon>
        <taxon>Pucciniomycetes</taxon>
        <taxon>Pucciniales</taxon>
        <taxon>Coleosporiaceae</taxon>
        <taxon>Cronartium</taxon>
    </lineage>
</organism>
<dbReference type="GO" id="GO:0004671">
    <property type="term" value="F:protein C-terminal S-isoprenylcysteine carboxyl O-methyltransferase activity"/>
    <property type="evidence" value="ECO:0007669"/>
    <property type="project" value="UniProtKB-EC"/>
</dbReference>
<dbReference type="PANTHER" id="PTHR12714">
    <property type="entry name" value="PROTEIN-S ISOPRENYLCYSTEINE O-METHYLTRANSFERASE"/>
    <property type="match status" value="1"/>
</dbReference>
<comment type="catalytic activity">
    <reaction evidence="10">
        <text>[protein]-C-terminal S-[(2E,6E)-farnesyl]-L-cysteine + S-adenosyl-L-methionine = [protein]-C-terminal S-[(2E,6E)-farnesyl]-L-cysteine methyl ester + S-adenosyl-L-homocysteine</text>
        <dbReference type="Rhea" id="RHEA:21672"/>
        <dbReference type="Rhea" id="RHEA-COMP:12125"/>
        <dbReference type="Rhea" id="RHEA-COMP:12126"/>
        <dbReference type="ChEBI" id="CHEBI:57856"/>
        <dbReference type="ChEBI" id="CHEBI:59789"/>
        <dbReference type="ChEBI" id="CHEBI:90510"/>
        <dbReference type="ChEBI" id="CHEBI:90511"/>
        <dbReference type="EC" id="2.1.1.100"/>
    </reaction>
</comment>
<dbReference type="EC" id="2.1.1.100" evidence="3 10"/>
<gene>
    <name evidence="12" type="ORF">CROQUDRAFT_39382</name>
</gene>
<keyword evidence="7 10" id="KW-0812">Transmembrane</keyword>